<dbReference type="Pfam" id="PF00196">
    <property type="entry name" value="GerE"/>
    <property type="match status" value="1"/>
</dbReference>
<dbReference type="PROSITE" id="PS50043">
    <property type="entry name" value="HTH_LUXR_2"/>
    <property type="match status" value="1"/>
</dbReference>
<dbReference type="SUPFAM" id="SSF52172">
    <property type="entry name" value="CheY-like"/>
    <property type="match status" value="1"/>
</dbReference>
<dbReference type="InterPro" id="IPR000792">
    <property type="entry name" value="Tscrpt_reg_LuxR_C"/>
</dbReference>
<dbReference type="EMBL" id="AJJU01000037">
    <property type="protein sequence ID" value="EID72288.1"/>
    <property type="molecule type" value="Genomic_DNA"/>
</dbReference>
<dbReference type="InterPro" id="IPR011006">
    <property type="entry name" value="CheY-like_superfamily"/>
</dbReference>
<dbReference type="GO" id="GO:0003677">
    <property type="term" value="F:DNA binding"/>
    <property type="evidence" value="ECO:0007669"/>
    <property type="project" value="UniProtKB-KW"/>
</dbReference>
<dbReference type="AlphaFoldDB" id="I0W7C2"/>
<dbReference type="SMART" id="SM00448">
    <property type="entry name" value="REC"/>
    <property type="match status" value="1"/>
</dbReference>
<feature type="domain" description="Response regulatory" evidence="5">
    <location>
        <begin position="5"/>
        <end position="122"/>
    </location>
</feature>
<comment type="caution">
    <text evidence="6">The sequence shown here is derived from an EMBL/GenBank/DDBJ whole genome shotgun (WGS) entry which is preliminary data.</text>
</comment>
<keyword evidence="7" id="KW-1185">Reference proteome</keyword>
<feature type="domain" description="HTH luxR-type" evidence="4">
    <location>
        <begin position="142"/>
        <end position="207"/>
    </location>
</feature>
<keyword evidence="1 3" id="KW-0597">Phosphoprotein</keyword>
<evidence type="ECO:0000313" key="7">
    <source>
        <dbReference type="Proteomes" id="UP000005938"/>
    </source>
</evidence>
<evidence type="ECO:0000256" key="2">
    <source>
        <dbReference type="ARBA" id="ARBA00023125"/>
    </source>
</evidence>
<dbReference type="InterPro" id="IPR058245">
    <property type="entry name" value="NreC/VraR/RcsB-like_REC"/>
</dbReference>
<dbReference type="CDD" id="cd17535">
    <property type="entry name" value="REC_NarL-like"/>
    <property type="match status" value="1"/>
</dbReference>
<dbReference type="Pfam" id="PF00072">
    <property type="entry name" value="Response_reg"/>
    <property type="match status" value="1"/>
</dbReference>
<dbReference type="GO" id="GO:0006355">
    <property type="term" value="P:regulation of DNA-templated transcription"/>
    <property type="evidence" value="ECO:0007669"/>
    <property type="project" value="InterPro"/>
</dbReference>
<dbReference type="Proteomes" id="UP000005938">
    <property type="component" value="Unassembled WGS sequence"/>
</dbReference>
<dbReference type="PANTHER" id="PTHR43214:SF43">
    <property type="entry name" value="TWO-COMPONENT RESPONSE REGULATOR"/>
    <property type="match status" value="1"/>
</dbReference>
<evidence type="ECO:0000256" key="3">
    <source>
        <dbReference type="PROSITE-ProRule" id="PRU00169"/>
    </source>
</evidence>
<dbReference type="InterPro" id="IPR016032">
    <property type="entry name" value="Sig_transdc_resp-reg_C-effctor"/>
</dbReference>
<evidence type="ECO:0000259" key="4">
    <source>
        <dbReference type="PROSITE" id="PS50043"/>
    </source>
</evidence>
<dbReference type="PATRIC" id="fig|946077.3.peg.2487"/>
<dbReference type="SUPFAM" id="SSF46894">
    <property type="entry name" value="C-terminal effector domain of the bipartite response regulators"/>
    <property type="match status" value="1"/>
</dbReference>
<dbReference type="InterPro" id="IPR001789">
    <property type="entry name" value="Sig_transdc_resp-reg_receiver"/>
</dbReference>
<dbReference type="PANTHER" id="PTHR43214">
    <property type="entry name" value="TWO-COMPONENT RESPONSE REGULATOR"/>
    <property type="match status" value="1"/>
</dbReference>
<protein>
    <submittedName>
        <fullName evidence="6">Two component transcriptional regulator, LuxR family protein</fullName>
    </submittedName>
</protein>
<sequence>MKKHTIAIVDDHLLFAQSLGTLINSFPDFEVAYYASHGEELIDKLASQGLPDIILLDINMPIMDGIKTMAWLQQHQPATPVLALSMEDNEEVVMQMLRHGAGGYLLKDIHPKELLKALQSVVDTGFYHSEIVSSAMDAEKAHKDNPDHITDRERQFLKLLCTEMTYKEIADSMNLSPKTIEGYRETLFNKLNVKNRIGLAIYAIKNDIYEV</sequence>
<reference evidence="6 7" key="1">
    <citation type="journal article" date="2012" name="J. Bacteriol.">
        <title>Genome Sequence of the Halotolerant Bacterium Imtechella halotolerans K1T.</title>
        <authorList>
            <person name="Kumar S."/>
            <person name="Vikram S."/>
            <person name="Subramanian S."/>
            <person name="Raghava G.P."/>
            <person name="Pinnaka A.K."/>
        </authorList>
    </citation>
    <scope>NUCLEOTIDE SEQUENCE [LARGE SCALE GENOMIC DNA]</scope>
    <source>
        <strain evidence="6 7">K1</strain>
    </source>
</reference>
<dbReference type="PRINTS" id="PR00038">
    <property type="entry name" value="HTHLUXR"/>
</dbReference>
<evidence type="ECO:0000313" key="6">
    <source>
        <dbReference type="EMBL" id="EID72288.1"/>
    </source>
</evidence>
<dbReference type="STRING" id="946077.W5A_12311"/>
<dbReference type="RefSeq" id="WP_008241129.1">
    <property type="nucleotide sequence ID" value="NZ_AJJU01000037.1"/>
</dbReference>
<dbReference type="InterPro" id="IPR039420">
    <property type="entry name" value="WalR-like"/>
</dbReference>
<dbReference type="Gene3D" id="3.40.50.2300">
    <property type="match status" value="1"/>
</dbReference>
<evidence type="ECO:0000259" key="5">
    <source>
        <dbReference type="PROSITE" id="PS50110"/>
    </source>
</evidence>
<dbReference type="CDD" id="cd06170">
    <property type="entry name" value="LuxR_C_like"/>
    <property type="match status" value="1"/>
</dbReference>
<organism evidence="6 7">
    <name type="scientific">Imtechella halotolerans K1</name>
    <dbReference type="NCBI Taxonomy" id="946077"/>
    <lineage>
        <taxon>Bacteria</taxon>
        <taxon>Pseudomonadati</taxon>
        <taxon>Bacteroidota</taxon>
        <taxon>Flavobacteriia</taxon>
        <taxon>Flavobacteriales</taxon>
        <taxon>Flavobacteriaceae</taxon>
        <taxon>Imtechella</taxon>
    </lineage>
</organism>
<feature type="modified residue" description="4-aspartylphosphate" evidence="3">
    <location>
        <position position="57"/>
    </location>
</feature>
<dbReference type="PROSITE" id="PS50110">
    <property type="entry name" value="RESPONSE_REGULATORY"/>
    <property type="match status" value="1"/>
</dbReference>
<dbReference type="GO" id="GO:0000160">
    <property type="term" value="P:phosphorelay signal transduction system"/>
    <property type="evidence" value="ECO:0007669"/>
    <property type="project" value="InterPro"/>
</dbReference>
<accession>I0W7C2</accession>
<keyword evidence="2" id="KW-0238">DNA-binding</keyword>
<gene>
    <name evidence="6" type="ORF">W5A_12311</name>
</gene>
<evidence type="ECO:0000256" key="1">
    <source>
        <dbReference type="ARBA" id="ARBA00022553"/>
    </source>
</evidence>
<dbReference type="eggNOG" id="COG2197">
    <property type="taxonomic scope" value="Bacteria"/>
</dbReference>
<proteinExistence type="predicted"/>
<dbReference type="SMART" id="SM00421">
    <property type="entry name" value="HTH_LUXR"/>
    <property type="match status" value="1"/>
</dbReference>
<dbReference type="OrthoDB" id="9797341at2"/>
<name>I0W7C2_9FLAO</name>